<evidence type="ECO:0000313" key="1">
    <source>
        <dbReference type="EMBL" id="KAF9511371.1"/>
    </source>
</evidence>
<dbReference type="Proteomes" id="UP000886523">
    <property type="component" value="Unassembled WGS sequence"/>
</dbReference>
<dbReference type="OrthoDB" id="5362978at2759"/>
<reference evidence="1" key="1">
    <citation type="journal article" date="2020" name="Nat. Commun.">
        <title>Large-scale genome sequencing of mycorrhizal fungi provides insights into the early evolution of symbiotic traits.</title>
        <authorList>
            <person name="Miyauchi S."/>
            <person name="Kiss E."/>
            <person name="Kuo A."/>
            <person name="Drula E."/>
            <person name="Kohler A."/>
            <person name="Sanchez-Garcia M."/>
            <person name="Morin E."/>
            <person name="Andreopoulos B."/>
            <person name="Barry K.W."/>
            <person name="Bonito G."/>
            <person name="Buee M."/>
            <person name="Carver A."/>
            <person name="Chen C."/>
            <person name="Cichocki N."/>
            <person name="Clum A."/>
            <person name="Culley D."/>
            <person name="Crous P.W."/>
            <person name="Fauchery L."/>
            <person name="Girlanda M."/>
            <person name="Hayes R.D."/>
            <person name="Keri Z."/>
            <person name="LaButti K."/>
            <person name="Lipzen A."/>
            <person name="Lombard V."/>
            <person name="Magnuson J."/>
            <person name="Maillard F."/>
            <person name="Murat C."/>
            <person name="Nolan M."/>
            <person name="Ohm R.A."/>
            <person name="Pangilinan J."/>
            <person name="Pereira M.F."/>
            <person name="Perotto S."/>
            <person name="Peter M."/>
            <person name="Pfister S."/>
            <person name="Riley R."/>
            <person name="Sitrit Y."/>
            <person name="Stielow J.B."/>
            <person name="Szollosi G."/>
            <person name="Zifcakova L."/>
            <person name="Stursova M."/>
            <person name="Spatafora J.W."/>
            <person name="Tedersoo L."/>
            <person name="Vaario L.M."/>
            <person name="Yamada A."/>
            <person name="Yan M."/>
            <person name="Wang P."/>
            <person name="Xu J."/>
            <person name="Bruns T."/>
            <person name="Baldrian P."/>
            <person name="Vilgalys R."/>
            <person name="Dunand C."/>
            <person name="Henrissat B."/>
            <person name="Grigoriev I.V."/>
            <person name="Hibbett D."/>
            <person name="Nagy L.G."/>
            <person name="Martin F.M."/>
        </authorList>
    </citation>
    <scope>NUCLEOTIDE SEQUENCE</scope>
    <source>
        <strain evidence="1">UP504</strain>
    </source>
</reference>
<accession>A0A9P6DQR1</accession>
<dbReference type="EMBL" id="MU129001">
    <property type="protein sequence ID" value="KAF9511371.1"/>
    <property type="molecule type" value="Genomic_DNA"/>
</dbReference>
<protein>
    <submittedName>
        <fullName evidence="1">Uncharacterized protein</fullName>
    </submittedName>
</protein>
<proteinExistence type="predicted"/>
<dbReference type="AlphaFoldDB" id="A0A9P6DQR1"/>
<keyword evidence="2" id="KW-1185">Reference proteome</keyword>
<gene>
    <name evidence="1" type="ORF">BS47DRAFT_1184033</name>
</gene>
<evidence type="ECO:0000313" key="2">
    <source>
        <dbReference type="Proteomes" id="UP000886523"/>
    </source>
</evidence>
<organism evidence="1 2">
    <name type="scientific">Hydnum rufescens UP504</name>
    <dbReference type="NCBI Taxonomy" id="1448309"/>
    <lineage>
        <taxon>Eukaryota</taxon>
        <taxon>Fungi</taxon>
        <taxon>Dikarya</taxon>
        <taxon>Basidiomycota</taxon>
        <taxon>Agaricomycotina</taxon>
        <taxon>Agaricomycetes</taxon>
        <taxon>Cantharellales</taxon>
        <taxon>Hydnaceae</taxon>
        <taxon>Hydnum</taxon>
    </lineage>
</organism>
<name>A0A9P6DQR1_9AGAM</name>
<sequence>MGASQNDAYQGVTKAGVIAIVHRFPLSVGTHMAFDEYVAAASTLTPPAIAPDSIFLNDVAPADRWNYDLLEANGIARMRQVAQDVMAMCQALNN</sequence>
<comment type="caution">
    <text evidence="1">The sequence shown here is derived from an EMBL/GenBank/DDBJ whole genome shotgun (WGS) entry which is preliminary data.</text>
</comment>